<dbReference type="HOGENOM" id="CLU_1220874_0_0_1"/>
<dbReference type="EnsemblMetazoa" id="ISCW015220-RA">
    <property type="protein sequence ID" value="ISCW015220-PA"/>
    <property type="gene ID" value="ISCW015220"/>
</dbReference>
<sequence>MVEPAEFLQDAGHERELLTFDCISAARAIDEHTSKPRSLRTSDLACAVATILIASIIILTSYLLLPPVKAEGPDGLIVVSGPFGRVRGLALQASGRRVYAFLGLPYAEPPVLERRFKRTVLRRAPADATKRGAVRCPSFQVLDGLKLMPACLQYAYAEPLRTNSEDCLHLNIWTPQVNRCKPNWSDCGTKSVVVFLHGGFFQVGGNRNDHLDGRQLEARDPRAIIMK</sequence>
<keyword evidence="2" id="KW-0812">Transmembrane</keyword>
<feature type="transmembrane region" description="Helical" evidence="2">
    <location>
        <begin position="44"/>
        <end position="65"/>
    </location>
</feature>
<evidence type="ECO:0000313" key="4">
    <source>
        <dbReference type="EMBL" id="EEC20218.1"/>
    </source>
</evidence>
<dbReference type="PaxDb" id="6945-B7QMZ6"/>
<keyword evidence="4" id="KW-0378">Hydrolase</keyword>
<proteinExistence type="predicted"/>
<dbReference type="Proteomes" id="UP000001555">
    <property type="component" value="Unassembled WGS sequence"/>
</dbReference>
<dbReference type="AlphaFoldDB" id="B7QMZ6"/>
<dbReference type="VEuPathDB" id="VectorBase:ISCW015220"/>
<name>B7QMZ6_IXOSC</name>
<keyword evidence="1" id="KW-0325">Glycoprotein</keyword>
<keyword evidence="2" id="KW-0472">Membrane</keyword>
<evidence type="ECO:0000313" key="6">
    <source>
        <dbReference type="Proteomes" id="UP000001555"/>
    </source>
</evidence>
<reference evidence="5" key="2">
    <citation type="submission" date="2020-05" db="UniProtKB">
        <authorList>
            <consortium name="EnsemblMetazoa"/>
        </authorList>
    </citation>
    <scope>IDENTIFICATION</scope>
    <source>
        <strain evidence="5">wikel</strain>
    </source>
</reference>
<keyword evidence="2" id="KW-1133">Transmembrane helix</keyword>
<protein>
    <submittedName>
        <fullName evidence="4 5">Acetylcholinesterase/butyrylcholinesterase, putative</fullName>
        <ecNumber evidence="4">3.1.1.7</ecNumber>
    </submittedName>
</protein>
<evidence type="ECO:0000313" key="5">
    <source>
        <dbReference type="EnsemblMetazoa" id="ISCW015220-PA"/>
    </source>
</evidence>
<accession>B7QMZ6</accession>
<dbReference type="Pfam" id="PF00135">
    <property type="entry name" value="COesterase"/>
    <property type="match status" value="1"/>
</dbReference>
<dbReference type="InterPro" id="IPR002018">
    <property type="entry name" value="CarbesteraseB"/>
</dbReference>
<dbReference type="VEuPathDB" id="VectorBase:ISCI015220"/>
<dbReference type="PANTHER" id="PTHR45237:SF2">
    <property type="entry name" value="POSSIBLE PARA-NITROBENZYL ESTERASE"/>
    <property type="match status" value="1"/>
</dbReference>
<evidence type="ECO:0000256" key="2">
    <source>
        <dbReference type="SAM" id="Phobius"/>
    </source>
</evidence>
<reference evidence="4 6" key="1">
    <citation type="submission" date="2008-03" db="EMBL/GenBank/DDBJ databases">
        <title>Annotation of Ixodes scapularis.</title>
        <authorList>
            <consortium name="Ixodes scapularis Genome Project Consortium"/>
            <person name="Caler E."/>
            <person name="Hannick L.I."/>
            <person name="Bidwell S."/>
            <person name="Joardar V."/>
            <person name="Thiagarajan M."/>
            <person name="Amedeo P."/>
            <person name="Galinsky K.J."/>
            <person name="Schobel S."/>
            <person name="Inman J."/>
            <person name="Hostetler J."/>
            <person name="Miller J."/>
            <person name="Hammond M."/>
            <person name="Megy K."/>
            <person name="Lawson D."/>
            <person name="Kodira C."/>
            <person name="Sutton G."/>
            <person name="Meyer J."/>
            <person name="Hill C.A."/>
            <person name="Birren B."/>
            <person name="Nene V."/>
            <person name="Collins F."/>
            <person name="Alarcon-Chaidez F."/>
            <person name="Wikel S."/>
            <person name="Strausberg R."/>
        </authorList>
    </citation>
    <scope>NUCLEOTIDE SEQUENCE [LARGE SCALE GENOMIC DNA]</scope>
    <source>
        <strain evidence="6">Wikel</strain>
        <strain evidence="4">Wikel colony</strain>
    </source>
</reference>
<keyword evidence="6" id="KW-1185">Reference proteome</keyword>
<evidence type="ECO:0000256" key="1">
    <source>
        <dbReference type="ARBA" id="ARBA00023180"/>
    </source>
</evidence>
<dbReference type="EMBL" id="DS974313">
    <property type="protein sequence ID" value="EEC20218.1"/>
    <property type="molecule type" value="Genomic_DNA"/>
</dbReference>
<dbReference type="SUPFAM" id="SSF53474">
    <property type="entry name" value="alpha/beta-Hydrolases"/>
    <property type="match status" value="1"/>
</dbReference>
<dbReference type="Gene3D" id="3.40.50.1820">
    <property type="entry name" value="alpha/beta hydrolase"/>
    <property type="match status" value="1"/>
</dbReference>
<dbReference type="EC" id="3.1.1.7" evidence="4"/>
<dbReference type="EMBL" id="ABJB010414836">
    <property type="status" value="NOT_ANNOTATED_CDS"/>
    <property type="molecule type" value="Genomic_DNA"/>
</dbReference>
<dbReference type="InterPro" id="IPR029058">
    <property type="entry name" value="AB_hydrolase_fold"/>
</dbReference>
<dbReference type="InParanoid" id="B7QMZ6"/>
<evidence type="ECO:0000259" key="3">
    <source>
        <dbReference type="Pfam" id="PF00135"/>
    </source>
</evidence>
<feature type="domain" description="Carboxylesterase type B" evidence="3">
    <location>
        <begin position="79"/>
        <end position="219"/>
    </location>
</feature>
<dbReference type="EMBL" id="ABJB010220908">
    <property type="status" value="NOT_ANNOTATED_CDS"/>
    <property type="molecule type" value="Genomic_DNA"/>
</dbReference>
<dbReference type="PANTHER" id="PTHR45237">
    <property type="entry name" value="POSSIBLE PARA-NITROBENZYL ESTERASE"/>
    <property type="match status" value="1"/>
</dbReference>
<dbReference type="GO" id="GO:0003990">
    <property type="term" value="F:acetylcholinesterase activity"/>
    <property type="evidence" value="ECO:0007669"/>
    <property type="project" value="UniProtKB-EC"/>
</dbReference>
<organism>
    <name type="scientific">Ixodes scapularis</name>
    <name type="common">Black-legged tick</name>
    <name type="synonym">Deer tick</name>
    <dbReference type="NCBI Taxonomy" id="6945"/>
    <lineage>
        <taxon>Eukaryota</taxon>
        <taxon>Metazoa</taxon>
        <taxon>Ecdysozoa</taxon>
        <taxon>Arthropoda</taxon>
        <taxon>Chelicerata</taxon>
        <taxon>Arachnida</taxon>
        <taxon>Acari</taxon>
        <taxon>Parasitiformes</taxon>
        <taxon>Ixodida</taxon>
        <taxon>Ixodoidea</taxon>
        <taxon>Ixodidae</taxon>
        <taxon>Ixodinae</taxon>
        <taxon>Ixodes</taxon>
    </lineage>
</organism>
<gene>
    <name evidence="4" type="ORF">IscW_ISCW015220</name>
</gene>